<evidence type="ECO:0000256" key="1">
    <source>
        <dbReference type="SAM" id="MobiDB-lite"/>
    </source>
</evidence>
<reference evidence="2" key="1">
    <citation type="submission" date="2020-02" db="EMBL/GenBank/DDBJ databases">
        <authorList>
            <person name="Meier V. D."/>
        </authorList>
    </citation>
    <scope>NUCLEOTIDE SEQUENCE</scope>
    <source>
        <strain evidence="2">AVDCRST_MAG32</strain>
    </source>
</reference>
<dbReference type="AlphaFoldDB" id="A0A6J4N1G9"/>
<name>A0A6J4N1G9_9ACTN</name>
<dbReference type="EC" id="5.3.1.6" evidence="2"/>
<feature type="compositionally biased region" description="Gly residues" evidence="1">
    <location>
        <begin position="49"/>
        <end position="58"/>
    </location>
</feature>
<feature type="compositionally biased region" description="Basic residues" evidence="1">
    <location>
        <begin position="132"/>
        <end position="147"/>
    </location>
</feature>
<feature type="compositionally biased region" description="Basic and acidic residues" evidence="1">
    <location>
        <begin position="111"/>
        <end position="124"/>
    </location>
</feature>
<feature type="compositionally biased region" description="Basic residues" evidence="1">
    <location>
        <begin position="162"/>
        <end position="174"/>
    </location>
</feature>
<feature type="compositionally biased region" description="Low complexity" evidence="1">
    <location>
        <begin position="81"/>
        <end position="90"/>
    </location>
</feature>
<proteinExistence type="predicted"/>
<keyword evidence="2" id="KW-0413">Isomerase</keyword>
<feature type="compositionally biased region" description="Basic and acidic residues" evidence="1">
    <location>
        <begin position="11"/>
        <end position="22"/>
    </location>
</feature>
<feature type="non-terminal residue" evidence="2">
    <location>
        <position position="174"/>
    </location>
</feature>
<dbReference type="EMBL" id="CADCUM010000042">
    <property type="protein sequence ID" value="CAA9373781.1"/>
    <property type="molecule type" value="Genomic_DNA"/>
</dbReference>
<feature type="region of interest" description="Disordered" evidence="1">
    <location>
        <begin position="1"/>
        <end position="174"/>
    </location>
</feature>
<organism evidence="2">
    <name type="scientific">uncultured Nocardioides sp</name>
    <dbReference type="NCBI Taxonomy" id="198441"/>
    <lineage>
        <taxon>Bacteria</taxon>
        <taxon>Bacillati</taxon>
        <taxon>Actinomycetota</taxon>
        <taxon>Actinomycetes</taxon>
        <taxon>Propionibacteriales</taxon>
        <taxon>Nocardioidaceae</taxon>
        <taxon>Nocardioides</taxon>
        <taxon>environmental samples</taxon>
    </lineage>
</organism>
<feature type="compositionally biased region" description="Basic residues" evidence="1">
    <location>
        <begin position="23"/>
        <end position="43"/>
    </location>
</feature>
<gene>
    <name evidence="2" type="ORF">AVDCRST_MAG32-958</name>
</gene>
<protein>
    <submittedName>
        <fullName evidence="2">Ribose 5-phosphate isomerase B / Galactose 6-phosphate isomerase</fullName>
        <ecNumber evidence="2">5.3.1.6</ecNumber>
    </submittedName>
</protein>
<feature type="non-terminal residue" evidence="2">
    <location>
        <position position="1"/>
    </location>
</feature>
<dbReference type="GO" id="GO:0004751">
    <property type="term" value="F:ribose-5-phosphate isomerase activity"/>
    <property type="evidence" value="ECO:0007669"/>
    <property type="project" value="UniProtKB-EC"/>
</dbReference>
<sequence length="174" mass="19280">ARSPGLRPRRPRAEGPPDDLAHRRWPRGGRPRPLRPRPPRRLPRVLPACGGGCGGRPGRGADEPRCGHRRLGQRRADRRQQGPGRPVRAGLVGGDGRPGAGAQRRQRRLRGRSDALPRGDDQVRRGVPVHLLPRRRAPRAPHRPGHGLRRDEGAAAAPRVRAPPRHRRRLDGCL</sequence>
<evidence type="ECO:0000313" key="2">
    <source>
        <dbReference type="EMBL" id="CAA9373781.1"/>
    </source>
</evidence>
<accession>A0A6J4N1G9</accession>